<proteinExistence type="predicted"/>
<comment type="caution">
    <text evidence="2">The sequence shown here is derived from an EMBL/GenBank/DDBJ whole genome shotgun (WGS) entry which is preliminary data.</text>
</comment>
<sequence>MALRYKRKPTLQKRKDEYNKSFAKAKRDNKGKIPANFPTFANWKKQLYDKYETKPKRKVRLKPKKKKVISLATKSKVRGIGSNLSYAETQRMLDKPARDRR</sequence>
<protein>
    <submittedName>
        <fullName evidence="2">Uncharacterized protein</fullName>
    </submittedName>
</protein>
<organism evidence="2">
    <name type="scientific">marine sediment metagenome</name>
    <dbReference type="NCBI Taxonomy" id="412755"/>
    <lineage>
        <taxon>unclassified sequences</taxon>
        <taxon>metagenomes</taxon>
        <taxon>ecological metagenomes</taxon>
    </lineage>
</organism>
<dbReference type="EMBL" id="LAZR01012581">
    <property type="protein sequence ID" value="KKM26088.1"/>
    <property type="molecule type" value="Genomic_DNA"/>
</dbReference>
<reference evidence="2" key="1">
    <citation type="journal article" date="2015" name="Nature">
        <title>Complex archaea that bridge the gap between prokaryotes and eukaryotes.</title>
        <authorList>
            <person name="Spang A."/>
            <person name="Saw J.H."/>
            <person name="Jorgensen S.L."/>
            <person name="Zaremba-Niedzwiedzka K."/>
            <person name="Martijn J."/>
            <person name="Lind A.E."/>
            <person name="van Eijk R."/>
            <person name="Schleper C."/>
            <person name="Guy L."/>
            <person name="Ettema T.J."/>
        </authorList>
    </citation>
    <scope>NUCLEOTIDE SEQUENCE</scope>
</reference>
<evidence type="ECO:0000256" key="1">
    <source>
        <dbReference type="SAM" id="MobiDB-lite"/>
    </source>
</evidence>
<gene>
    <name evidence="2" type="ORF">LCGC14_1588440</name>
</gene>
<name>A0A0F9KVI2_9ZZZZ</name>
<feature type="region of interest" description="Disordered" evidence="1">
    <location>
        <begin position="1"/>
        <end position="33"/>
    </location>
</feature>
<dbReference type="AlphaFoldDB" id="A0A0F9KVI2"/>
<feature type="compositionally biased region" description="Basic and acidic residues" evidence="1">
    <location>
        <begin position="13"/>
        <end position="31"/>
    </location>
</feature>
<accession>A0A0F9KVI2</accession>
<feature type="compositionally biased region" description="Basic residues" evidence="1">
    <location>
        <begin position="1"/>
        <end position="12"/>
    </location>
</feature>
<evidence type="ECO:0000313" key="2">
    <source>
        <dbReference type="EMBL" id="KKM26088.1"/>
    </source>
</evidence>